<feature type="non-terminal residue" evidence="1">
    <location>
        <position position="1"/>
    </location>
</feature>
<reference evidence="1 2" key="1">
    <citation type="journal article" date="2021" name="Nat. Plants">
        <title>The Taxus genome provides insights into paclitaxel biosynthesis.</title>
        <authorList>
            <person name="Xiong X."/>
            <person name="Gou J."/>
            <person name="Liao Q."/>
            <person name="Li Y."/>
            <person name="Zhou Q."/>
            <person name="Bi G."/>
            <person name="Li C."/>
            <person name="Du R."/>
            <person name="Wang X."/>
            <person name="Sun T."/>
            <person name="Guo L."/>
            <person name="Liang H."/>
            <person name="Lu P."/>
            <person name="Wu Y."/>
            <person name="Zhang Z."/>
            <person name="Ro D.K."/>
            <person name="Shang Y."/>
            <person name="Huang S."/>
            <person name="Yan J."/>
        </authorList>
    </citation>
    <scope>NUCLEOTIDE SEQUENCE [LARGE SCALE GENOMIC DNA]</scope>
    <source>
        <strain evidence="1">Ta-2019</strain>
    </source>
</reference>
<sequence length="55" mass="5567">LEAGIVALVFIDVGMDPKTISGNGMERSLVVRSGSMTMGLSGVGINSVGAKSNDK</sequence>
<proteinExistence type="predicted"/>
<dbReference type="AlphaFoldDB" id="A0AA38FVT4"/>
<gene>
    <name evidence="1" type="ORF">KI387_025444</name>
</gene>
<organism evidence="1 2">
    <name type="scientific">Taxus chinensis</name>
    <name type="common">Chinese yew</name>
    <name type="synonym">Taxus wallichiana var. chinensis</name>
    <dbReference type="NCBI Taxonomy" id="29808"/>
    <lineage>
        <taxon>Eukaryota</taxon>
        <taxon>Viridiplantae</taxon>
        <taxon>Streptophyta</taxon>
        <taxon>Embryophyta</taxon>
        <taxon>Tracheophyta</taxon>
        <taxon>Spermatophyta</taxon>
        <taxon>Pinopsida</taxon>
        <taxon>Pinidae</taxon>
        <taxon>Conifers II</taxon>
        <taxon>Cupressales</taxon>
        <taxon>Taxaceae</taxon>
        <taxon>Taxus</taxon>
    </lineage>
</organism>
<name>A0AA38FVT4_TAXCH</name>
<keyword evidence="2" id="KW-1185">Reference proteome</keyword>
<evidence type="ECO:0000313" key="1">
    <source>
        <dbReference type="EMBL" id="KAH9310409.1"/>
    </source>
</evidence>
<feature type="non-terminal residue" evidence="1">
    <location>
        <position position="55"/>
    </location>
</feature>
<protein>
    <submittedName>
        <fullName evidence="1">Uncharacterized protein</fullName>
    </submittedName>
</protein>
<dbReference type="EMBL" id="JAHRHJ020000006">
    <property type="protein sequence ID" value="KAH9310409.1"/>
    <property type="molecule type" value="Genomic_DNA"/>
</dbReference>
<comment type="caution">
    <text evidence="1">The sequence shown here is derived from an EMBL/GenBank/DDBJ whole genome shotgun (WGS) entry which is preliminary data.</text>
</comment>
<accession>A0AA38FVT4</accession>
<dbReference type="Proteomes" id="UP000824469">
    <property type="component" value="Unassembled WGS sequence"/>
</dbReference>
<evidence type="ECO:0000313" key="2">
    <source>
        <dbReference type="Proteomes" id="UP000824469"/>
    </source>
</evidence>